<reference evidence="8" key="1">
    <citation type="submission" date="2021-01" db="EMBL/GenBank/DDBJ databases">
        <title>Phytophthora aleatoria, a newly-described species from Pinus radiata is distinct from Phytophthora cactorum isolates based on comparative genomics.</title>
        <authorList>
            <person name="Mcdougal R."/>
            <person name="Panda P."/>
            <person name="Williams N."/>
            <person name="Studholme D.J."/>
        </authorList>
    </citation>
    <scope>NUCLEOTIDE SEQUENCE</scope>
    <source>
        <strain evidence="8">NZFS 4037</strain>
    </source>
</reference>
<evidence type="ECO:0000256" key="1">
    <source>
        <dbReference type="ARBA" id="ARBA00004141"/>
    </source>
</evidence>
<proteinExistence type="predicted"/>
<evidence type="ECO:0000259" key="7">
    <source>
        <dbReference type="Pfam" id="PF01061"/>
    </source>
</evidence>
<dbReference type="PANTHER" id="PTHR19241">
    <property type="entry name" value="ATP-BINDING CASSETTE TRANSPORTER"/>
    <property type="match status" value="1"/>
</dbReference>
<evidence type="ECO:0000313" key="9">
    <source>
        <dbReference type="Proteomes" id="UP000709295"/>
    </source>
</evidence>
<organism evidence="8 9">
    <name type="scientific">Phytophthora aleatoria</name>
    <dbReference type="NCBI Taxonomy" id="2496075"/>
    <lineage>
        <taxon>Eukaryota</taxon>
        <taxon>Sar</taxon>
        <taxon>Stramenopiles</taxon>
        <taxon>Oomycota</taxon>
        <taxon>Peronosporomycetes</taxon>
        <taxon>Peronosporales</taxon>
        <taxon>Peronosporaceae</taxon>
        <taxon>Phytophthora</taxon>
    </lineage>
</organism>
<evidence type="ECO:0000256" key="2">
    <source>
        <dbReference type="ARBA" id="ARBA00022448"/>
    </source>
</evidence>
<dbReference type="GO" id="GO:0140359">
    <property type="term" value="F:ABC-type transporter activity"/>
    <property type="evidence" value="ECO:0007669"/>
    <property type="project" value="InterPro"/>
</dbReference>
<dbReference type="Proteomes" id="UP000709295">
    <property type="component" value="Unassembled WGS sequence"/>
</dbReference>
<comment type="subcellular location">
    <subcellularLocation>
        <location evidence="1">Membrane</location>
        <topology evidence="1">Multi-pass membrane protein</topology>
    </subcellularLocation>
</comment>
<feature type="transmembrane region" description="Helical" evidence="6">
    <location>
        <begin position="23"/>
        <end position="44"/>
    </location>
</feature>
<evidence type="ECO:0000256" key="5">
    <source>
        <dbReference type="ARBA" id="ARBA00023136"/>
    </source>
</evidence>
<keyword evidence="2" id="KW-0813">Transport</keyword>
<sequence length="100" mass="11396">MLGIVFGIAYVGAEYSSYQGINSGLGMIFMTQNYMTFIVFGSVVPVSIQERASFCRERSAQTYRVFWYFVGATLVEIPYCFVETLLFVAIYYPMHTSDSF</sequence>
<evidence type="ECO:0000256" key="6">
    <source>
        <dbReference type="SAM" id="Phobius"/>
    </source>
</evidence>
<evidence type="ECO:0000313" key="8">
    <source>
        <dbReference type="EMBL" id="KAG6942583.1"/>
    </source>
</evidence>
<dbReference type="Pfam" id="PF01061">
    <property type="entry name" value="ABC2_membrane"/>
    <property type="match status" value="1"/>
</dbReference>
<keyword evidence="9" id="KW-1185">Reference proteome</keyword>
<dbReference type="InterPro" id="IPR013525">
    <property type="entry name" value="ABC2_TM"/>
</dbReference>
<gene>
    <name evidence="8" type="ORF">JG688_00018039</name>
</gene>
<keyword evidence="4 6" id="KW-1133">Transmembrane helix</keyword>
<name>A0A8J5IQ07_9STRA</name>
<evidence type="ECO:0000256" key="3">
    <source>
        <dbReference type="ARBA" id="ARBA00022692"/>
    </source>
</evidence>
<keyword evidence="3 6" id="KW-0812">Transmembrane</keyword>
<dbReference type="EMBL" id="JAENGY010003045">
    <property type="protein sequence ID" value="KAG6942583.1"/>
    <property type="molecule type" value="Genomic_DNA"/>
</dbReference>
<dbReference type="GO" id="GO:0016020">
    <property type="term" value="C:membrane"/>
    <property type="evidence" value="ECO:0007669"/>
    <property type="project" value="UniProtKB-SubCell"/>
</dbReference>
<protein>
    <recommendedName>
        <fullName evidence="7">ABC-2 type transporter transmembrane domain-containing protein</fullName>
    </recommendedName>
</protein>
<accession>A0A8J5IQ07</accession>
<feature type="transmembrane region" description="Helical" evidence="6">
    <location>
        <begin position="65"/>
        <end position="92"/>
    </location>
</feature>
<keyword evidence="5 6" id="KW-0472">Membrane</keyword>
<evidence type="ECO:0000256" key="4">
    <source>
        <dbReference type="ARBA" id="ARBA00022989"/>
    </source>
</evidence>
<dbReference type="AlphaFoldDB" id="A0A8J5IQ07"/>
<comment type="caution">
    <text evidence="8">The sequence shown here is derived from an EMBL/GenBank/DDBJ whole genome shotgun (WGS) entry which is preliminary data.</text>
</comment>
<feature type="domain" description="ABC-2 type transporter transmembrane" evidence="7">
    <location>
        <begin position="2"/>
        <end position="94"/>
    </location>
</feature>